<dbReference type="CDD" id="cd01392">
    <property type="entry name" value="HTH_LacI"/>
    <property type="match status" value="1"/>
</dbReference>
<dbReference type="Proteomes" id="UP000662373">
    <property type="component" value="Unassembled WGS sequence"/>
</dbReference>
<dbReference type="EMBL" id="JAEHJZ010000018">
    <property type="protein sequence ID" value="MBJ7880648.1"/>
    <property type="molecule type" value="Genomic_DNA"/>
</dbReference>
<dbReference type="InterPro" id="IPR046335">
    <property type="entry name" value="LacI/GalR-like_sensor"/>
</dbReference>
<protein>
    <submittedName>
        <fullName evidence="5">LacI family DNA-binding transcriptional regulator</fullName>
    </submittedName>
</protein>
<evidence type="ECO:0000259" key="4">
    <source>
        <dbReference type="PROSITE" id="PS50932"/>
    </source>
</evidence>
<accession>A0A934NI51</accession>
<dbReference type="RefSeq" id="WP_199598484.1">
    <property type="nucleotide sequence ID" value="NZ_JAEHJZ010000018.1"/>
</dbReference>
<evidence type="ECO:0000256" key="2">
    <source>
        <dbReference type="ARBA" id="ARBA00023125"/>
    </source>
</evidence>
<evidence type="ECO:0000313" key="6">
    <source>
        <dbReference type="Proteomes" id="UP000662373"/>
    </source>
</evidence>
<dbReference type="AlphaFoldDB" id="A0A934NI51"/>
<dbReference type="GO" id="GO:0003700">
    <property type="term" value="F:DNA-binding transcription factor activity"/>
    <property type="evidence" value="ECO:0007669"/>
    <property type="project" value="TreeGrafter"/>
</dbReference>
<sequence>MKTKLTQKDIANQFNVSISTVSKSLNNSIEISLTTRRDIQTYAKKNNYIPNLSALRLRTNKSKTIGIVVPNILNSFFSKVFAGVEEVTTKRGYILISSISNDSYHKEVEIIDRLRKGVLDGIILSIAEETEAKQDFTHLQEAISEEMPIVLFDRVSHTLNCDKVIADDFEAAFNATQKLIDSGCSTIAVISLIDDTSVGKLRVDGYKAAMTANDLEEIFVFKIKKEEDFNSVMVNELNQRKFDAFLCLEESATVQILQVIKSFGYQVPADVSITSFTNGKLQRYLTPSITTISQHGKRVGKKAAKMLIDRLENKSTDYDFQTKVVKTTLIARESTKQ</sequence>
<evidence type="ECO:0000256" key="3">
    <source>
        <dbReference type="ARBA" id="ARBA00023163"/>
    </source>
</evidence>
<dbReference type="SMART" id="SM00354">
    <property type="entry name" value="HTH_LACI"/>
    <property type="match status" value="1"/>
</dbReference>
<dbReference type="PROSITE" id="PS50932">
    <property type="entry name" value="HTH_LACI_2"/>
    <property type="match status" value="1"/>
</dbReference>
<comment type="caution">
    <text evidence="5">The sequence shown here is derived from an EMBL/GenBank/DDBJ whole genome shotgun (WGS) entry which is preliminary data.</text>
</comment>
<evidence type="ECO:0000313" key="5">
    <source>
        <dbReference type="EMBL" id="MBJ7880648.1"/>
    </source>
</evidence>
<dbReference type="PANTHER" id="PTHR30146:SF109">
    <property type="entry name" value="HTH-TYPE TRANSCRIPTIONAL REGULATOR GALS"/>
    <property type="match status" value="1"/>
</dbReference>
<dbReference type="SUPFAM" id="SSF47413">
    <property type="entry name" value="lambda repressor-like DNA-binding domains"/>
    <property type="match status" value="1"/>
</dbReference>
<dbReference type="PANTHER" id="PTHR30146">
    <property type="entry name" value="LACI-RELATED TRANSCRIPTIONAL REPRESSOR"/>
    <property type="match status" value="1"/>
</dbReference>
<dbReference type="Gene3D" id="1.10.260.40">
    <property type="entry name" value="lambda repressor-like DNA-binding domains"/>
    <property type="match status" value="1"/>
</dbReference>
<feature type="domain" description="HTH lacI-type" evidence="4">
    <location>
        <begin position="5"/>
        <end position="59"/>
    </location>
</feature>
<keyword evidence="2 5" id="KW-0238">DNA-binding</keyword>
<keyword evidence="6" id="KW-1185">Reference proteome</keyword>
<dbReference type="Pfam" id="PF13377">
    <property type="entry name" value="Peripla_BP_3"/>
    <property type="match status" value="1"/>
</dbReference>
<dbReference type="Pfam" id="PF00356">
    <property type="entry name" value="LacI"/>
    <property type="match status" value="1"/>
</dbReference>
<dbReference type="Gene3D" id="3.40.50.2300">
    <property type="match status" value="2"/>
</dbReference>
<name>A0A934NI51_9FLAO</name>
<dbReference type="InterPro" id="IPR010982">
    <property type="entry name" value="Lambda_DNA-bd_dom_sf"/>
</dbReference>
<dbReference type="CDD" id="cd06267">
    <property type="entry name" value="PBP1_LacI_sugar_binding-like"/>
    <property type="match status" value="1"/>
</dbReference>
<dbReference type="GO" id="GO:0000976">
    <property type="term" value="F:transcription cis-regulatory region binding"/>
    <property type="evidence" value="ECO:0007669"/>
    <property type="project" value="TreeGrafter"/>
</dbReference>
<evidence type="ECO:0000256" key="1">
    <source>
        <dbReference type="ARBA" id="ARBA00023015"/>
    </source>
</evidence>
<gene>
    <name evidence="5" type="ORF">JEM65_08305</name>
</gene>
<keyword evidence="3" id="KW-0804">Transcription</keyword>
<reference evidence="5 6" key="1">
    <citation type="submission" date="2020-09" db="EMBL/GenBank/DDBJ databases">
        <title>Draft genome of Gelidibacter salicanalis PAMC21136.</title>
        <authorList>
            <person name="Park H."/>
        </authorList>
    </citation>
    <scope>NUCLEOTIDE SEQUENCE [LARGE SCALE GENOMIC DNA]</scope>
    <source>
        <strain evidence="5 6">PAMC21136</strain>
    </source>
</reference>
<dbReference type="InterPro" id="IPR028082">
    <property type="entry name" value="Peripla_BP_I"/>
</dbReference>
<dbReference type="SUPFAM" id="SSF53822">
    <property type="entry name" value="Periplasmic binding protein-like I"/>
    <property type="match status" value="1"/>
</dbReference>
<organism evidence="5 6">
    <name type="scientific">Gelidibacter salicanalis</name>
    <dbReference type="NCBI Taxonomy" id="291193"/>
    <lineage>
        <taxon>Bacteria</taxon>
        <taxon>Pseudomonadati</taxon>
        <taxon>Bacteroidota</taxon>
        <taxon>Flavobacteriia</taxon>
        <taxon>Flavobacteriales</taxon>
        <taxon>Flavobacteriaceae</taxon>
        <taxon>Gelidibacter</taxon>
    </lineage>
</organism>
<proteinExistence type="predicted"/>
<keyword evidence="1" id="KW-0805">Transcription regulation</keyword>
<dbReference type="InterPro" id="IPR000843">
    <property type="entry name" value="HTH_LacI"/>
</dbReference>